<dbReference type="GeneID" id="54347237"/>
<proteinExistence type="predicted"/>
<dbReference type="Proteomes" id="UP000800082">
    <property type="component" value="Unassembled WGS sequence"/>
</dbReference>
<dbReference type="RefSeq" id="XP_033442854.1">
    <property type="nucleotide sequence ID" value="XM_033589590.1"/>
</dbReference>
<dbReference type="EMBL" id="ML979020">
    <property type="protein sequence ID" value="KAF1922601.1"/>
    <property type="molecule type" value="Genomic_DNA"/>
</dbReference>
<accession>A0A6A5R3G3</accession>
<reference evidence="1" key="1">
    <citation type="journal article" date="2020" name="Stud. Mycol.">
        <title>101 Dothideomycetes genomes: a test case for predicting lifestyles and emergence of pathogens.</title>
        <authorList>
            <person name="Haridas S."/>
            <person name="Albert R."/>
            <person name="Binder M."/>
            <person name="Bloem J."/>
            <person name="Labutti K."/>
            <person name="Salamov A."/>
            <person name="Andreopoulos B."/>
            <person name="Baker S."/>
            <person name="Barry K."/>
            <person name="Bills G."/>
            <person name="Bluhm B."/>
            <person name="Cannon C."/>
            <person name="Castanera R."/>
            <person name="Culley D."/>
            <person name="Daum C."/>
            <person name="Ezra D."/>
            <person name="Gonzalez J."/>
            <person name="Henrissat B."/>
            <person name="Kuo A."/>
            <person name="Liang C."/>
            <person name="Lipzen A."/>
            <person name="Lutzoni F."/>
            <person name="Magnuson J."/>
            <person name="Mondo S."/>
            <person name="Nolan M."/>
            <person name="Ohm R."/>
            <person name="Pangilinan J."/>
            <person name="Park H.-J."/>
            <person name="Ramirez L."/>
            <person name="Alfaro M."/>
            <person name="Sun H."/>
            <person name="Tritt A."/>
            <person name="Yoshinaga Y."/>
            <person name="Zwiers L.-H."/>
            <person name="Turgeon B."/>
            <person name="Goodwin S."/>
            <person name="Spatafora J."/>
            <person name="Crous P."/>
            <person name="Grigoriev I."/>
        </authorList>
    </citation>
    <scope>NUCLEOTIDE SEQUENCE</scope>
    <source>
        <strain evidence="1">CBS 183.55</strain>
    </source>
</reference>
<gene>
    <name evidence="1" type="ORF">M421DRAFT_353245</name>
</gene>
<protein>
    <submittedName>
        <fullName evidence="1">Uncharacterized protein</fullName>
    </submittedName>
</protein>
<dbReference type="AlphaFoldDB" id="A0A6A5R3G3"/>
<evidence type="ECO:0000313" key="2">
    <source>
        <dbReference type="Proteomes" id="UP000800082"/>
    </source>
</evidence>
<organism evidence="1 2">
    <name type="scientific">Didymella exigua CBS 183.55</name>
    <dbReference type="NCBI Taxonomy" id="1150837"/>
    <lineage>
        <taxon>Eukaryota</taxon>
        <taxon>Fungi</taxon>
        <taxon>Dikarya</taxon>
        <taxon>Ascomycota</taxon>
        <taxon>Pezizomycotina</taxon>
        <taxon>Dothideomycetes</taxon>
        <taxon>Pleosporomycetidae</taxon>
        <taxon>Pleosporales</taxon>
        <taxon>Pleosporineae</taxon>
        <taxon>Didymellaceae</taxon>
        <taxon>Didymella</taxon>
    </lineage>
</organism>
<keyword evidence="2" id="KW-1185">Reference proteome</keyword>
<name>A0A6A5R3G3_9PLEO</name>
<sequence>MRDLPLLCGGSAKCVQVRSVVSHLREADEVCRPIIGWKMHQCRYLRLEGQESWRTLACRHRIYRSGQLRASSKRAQAKWSLHNVLSRIYTGLRESKLPSIYRSLVTKERPI</sequence>
<evidence type="ECO:0000313" key="1">
    <source>
        <dbReference type="EMBL" id="KAF1922601.1"/>
    </source>
</evidence>